<feature type="transmembrane region" description="Helical" evidence="6">
    <location>
        <begin position="190"/>
        <end position="212"/>
    </location>
</feature>
<organism evidence="7 8">
    <name type="scientific">Spirosoma sordidisoli</name>
    <dbReference type="NCBI Taxonomy" id="2502893"/>
    <lineage>
        <taxon>Bacteria</taxon>
        <taxon>Pseudomonadati</taxon>
        <taxon>Bacteroidota</taxon>
        <taxon>Cytophagia</taxon>
        <taxon>Cytophagales</taxon>
        <taxon>Cytophagaceae</taxon>
        <taxon>Spirosoma</taxon>
    </lineage>
</organism>
<dbReference type="RefSeq" id="WP_077919138.1">
    <property type="nucleotide sequence ID" value="NZ_SBLB01000001.1"/>
</dbReference>
<keyword evidence="4 6" id="KW-1133">Transmembrane helix</keyword>
<dbReference type="Proteomes" id="UP000290407">
    <property type="component" value="Unassembled WGS sequence"/>
</dbReference>
<dbReference type="GO" id="GO:0005886">
    <property type="term" value="C:plasma membrane"/>
    <property type="evidence" value="ECO:0007669"/>
    <property type="project" value="UniProtKB-SubCell"/>
</dbReference>
<name>A0A4Q2UP70_9BACT</name>
<feature type="transmembrane region" description="Helical" evidence="6">
    <location>
        <begin position="157"/>
        <end position="178"/>
    </location>
</feature>
<keyword evidence="3 6" id="KW-0812">Transmembrane</keyword>
<reference evidence="7 8" key="1">
    <citation type="submission" date="2019-01" db="EMBL/GenBank/DDBJ databases">
        <title>Spirosoma flava sp. nov., a propanil-degrading bacterium isolated from herbicide-contaminated soil.</title>
        <authorList>
            <person name="Zhang L."/>
            <person name="Jiang J.-D."/>
        </authorList>
    </citation>
    <scope>NUCLEOTIDE SEQUENCE [LARGE SCALE GENOMIC DNA]</scope>
    <source>
        <strain evidence="7 8">TY50</strain>
    </source>
</reference>
<feature type="transmembrane region" description="Helical" evidence="6">
    <location>
        <begin position="50"/>
        <end position="67"/>
    </location>
</feature>
<protein>
    <submittedName>
        <fullName evidence="7">Flippase-like domain-containing protein</fullName>
    </submittedName>
</protein>
<feature type="transmembrane region" description="Helical" evidence="6">
    <location>
        <begin position="224"/>
        <end position="245"/>
    </location>
</feature>
<feature type="transmembrane region" description="Helical" evidence="6">
    <location>
        <begin position="266"/>
        <end position="285"/>
    </location>
</feature>
<dbReference type="Pfam" id="PF03706">
    <property type="entry name" value="LPG_synthase_TM"/>
    <property type="match status" value="1"/>
</dbReference>
<evidence type="ECO:0000256" key="4">
    <source>
        <dbReference type="ARBA" id="ARBA00022989"/>
    </source>
</evidence>
<feature type="transmembrane region" description="Helical" evidence="6">
    <location>
        <begin position="20"/>
        <end position="38"/>
    </location>
</feature>
<dbReference type="AlphaFoldDB" id="A0A4Q2UP70"/>
<evidence type="ECO:0000313" key="8">
    <source>
        <dbReference type="Proteomes" id="UP000290407"/>
    </source>
</evidence>
<dbReference type="InterPro" id="IPR022791">
    <property type="entry name" value="L-PG_synthase/AglD"/>
</dbReference>
<dbReference type="PANTHER" id="PTHR40277">
    <property type="entry name" value="BLL5419 PROTEIN"/>
    <property type="match status" value="1"/>
</dbReference>
<dbReference type="PANTHER" id="PTHR40277:SF1">
    <property type="entry name" value="BLL5419 PROTEIN"/>
    <property type="match status" value="1"/>
</dbReference>
<sequence length="287" mass="31463">MLSRPTTLSRLPRIRQLVSLKGLVSVCALTVVVYQLAHNRRFYSALDVELVRLLAAGGLMAVSKWFSAERYRLLVREAGVRMASADLIRLYWQGMFYNQFLPGSVGGDGFKVWQLHRHGGGSLRKLTTLTLLDRVIGLVPLVALLLIAAWARLPQLGISGGLCLLLVLAMYAVFVGGLRWFMGWTVRRQALLHLYSVGVQLTQCLMTVYIVWSLGYTDELGAYLFLFLASSLGTALPITVGGIGIREIVFSAGASYVGIPAEQAMLIGFIVYCLSLLVATPGGFFKS</sequence>
<evidence type="ECO:0000256" key="2">
    <source>
        <dbReference type="ARBA" id="ARBA00022475"/>
    </source>
</evidence>
<keyword evidence="5 6" id="KW-0472">Membrane</keyword>
<evidence type="ECO:0000256" key="1">
    <source>
        <dbReference type="ARBA" id="ARBA00004651"/>
    </source>
</evidence>
<feature type="transmembrane region" description="Helical" evidence="6">
    <location>
        <begin position="131"/>
        <end position="151"/>
    </location>
</feature>
<proteinExistence type="predicted"/>
<evidence type="ECO:0000256" key="6">
    <source>
        <dbReference type="SAM" id="Phobius"/>
    </source>
</evidence>
<evidence type="ECO:0000256" key="5">
    <source>
        <dbReference type="ARBA" id="ARBA00023136"/>
    </source>
</evidence>
<dbReference type="EMBL" id="SBLB01000001">
    <property type="protein sequence ID" value="RYC71483.1"/>
    <property type="molecule type" value="Genomic_DNA"/>
</dbReference>
<evidence type="ECO:0000313" key="7">
    <source>
        <dbReference type="EMBL" id="RYC71483.1"/>
    </source>
</evidence>
<evidence type="ECO:0000256" key="3">
    <source>
        <dbReference type="ARBA" id="ARBA00022692"/>
    </source>
</evidence>
<comment type="caution">
    <text evidence="7">The sequence shown here is derived from an EMBL/GenBank/DDBJ whole genome shotgun (WGS) entry which is preliminary data.</text>
</comment>
<accession>A0A4Q2UP70</accession>
<comment type="subcellular location">
    <subcellularLocation>
        <location evidence="1">Cell membrane</location>
        <topology evidence="1">Multi-pass membrane protein</topology>
    </subcellularLocation>
</comment>
<keyword evidence="2" id="KW-1003">Cell membrane</keyword>
<gene>
    <name evidence="7" type="ORF">EQG79_04890</name>
</gene>
<keyword evidence="8" id="KW-1185">Reference proteome</keyword>